<dbReference type="InterPro" id="IPR002035">
    <property type="entry name" value="VWF_A"/>
</dbReference>
<evidence type="ECO:0000313" key="2">
    <source>
        <dbReference type="EMBL" id="KGR84507.1"/>
    </source>
</evidence>
<dbReference type="OrthoDB" id="5756874at2"/>
<dbReference type="EMBL" id="JPVP01000056">
    <property type="protein sequence ID" value="KGR84507.1"/>
    <property type="molecule type" value="Genomic_DNA"/>
</dbReference>
<dbReference type="Proteomes" id="UP000030437">
    <property type="component" value="Unassembled WGS sequence"/>
</dbReference>
<organism evidence="2 3">
    <name type="scientific">Lysinibacillus odysseyi 34hs-1 = NBRC 100172</name>
    <dbReference type="NCBI Taxonomy" id="1220589"/>
    <lineage>
        <taxon>Bacteria</taxon>
        <taxon>Bacillati</taxon>
        <taxon>Bacillota</taxon>
        <taxon>Bacilli</taxon>
        <taxon>Bacillales</taxon>
        <taxon>Bacillaceae</taxon>
        <taxon>Lysinibacillus</taxon>
    </lineage>
</organism>
<reference evidence="2 3" key="1">
    <citation type="submission" date="2014-02" db="EMBL/GenBank/DDBJ databases">
        <title>Draft genome sequence of Lysinibacillus odysseyi NBRC 100172.</title>
        <authorList>
            <person name="Zhang F."/>
            <person name="Wang G."/>
            <person name="Zhang L."/>
        </authorList>
    </citation>
    <scope>NUCLEOTIDE SEQUENCE [LARGE SCALE GENOMIC DNA]</scope>
    <source>
        <strain evidence="2 3">NBRC 100172</strain>
    </source>
</reference>
<dbReference type="CDD" id="cd00198">
    <property type="entry name" value="vWFA"/>
    <property type="match status" value="1"/>
</dbReference>
<dbReference type="Gene3D" id="3.40.50.410">
    <property type="entry name" value="von Willebrand factor, type A domain"/>
    <property type="match status" value="1"/>
</dbReference>
<comment type="caution">
    <text evidence="2">The sequence shown here is derived from an EMBL/GenBank/DDBJ whole genome shotgun (WGS) entry which is preliminary data.</text>
</comment>
<dbReference type="AlphaFoldDB" id="A0A0A3JBV4"/>
<dbReference type="STRING" id="1220589.CD32_13090"/>
<protein>
    <submittedName>
        <fullName evidence="2">Tellurium resistance protein</fullName>
    </submittedName>
</protein>
<gene>
    <name evidence="2" type="ORF">CD32_13090</name>
</gene>
<name>A0A0A3JBV4_9BACI</name>
<dbReference type="InterPro" id="IPR003325">
    <property type="entry name" value="TerD"/>
</dbReference>
<evidence type="ECO:0000313" key="3">
    <source>
        <dbReference type="Proteomes" id="UP000030437"/>
    </source>
</evidence>
<evidence type="ECO:0000259" key="1">
    <source>
        <dbReference type="PROSITE" id="PS50234"/>
    </source>
</evidence>
<dbReference type="PANTHER" id="PTHR32097:SF3">
    <property type="entry name" value="TELLURITE RESISTANCE PROTEIN"/>
    <property type="match status" value="1"/>
</dbReference>
<accession>A0A0A3JBV4</accession>
<dbReference type="eggNOG" id="COG2310">
    <property type="taxonomic scope" value="Bacteria"/>
</dbReference>
<dbReference type="RefSeq" id="WP_036155250.1">
    <property type="nucleotide sequence ID" value="NZ_AVCX01000005.1"/>
</dbReference>
<dbReference type="PANTHER" id="PTHR32097">
    <property type="entry name" value="CAMP-BINDING PROTEIN 1-RELATED"/>
    <property type="match status" value="1"/>
</dbReference>
<dbReference type="InterPro" id="IPR036465">
    <property type="entry name" value="vWFA_dom_sf"/>
</dbReference>
<dbReference type="InterPro" id="IPR051324">
    <property type="entry name" value="Stress/Tellurium_Resist"/>
</dbReference>
<dbReference type="Gene3D" id="2.60.60.30">
    <property type="entry name" value="sav2460 like domains"/>
    <property type="match status" value="1"/>
</dbReference>
<dbReference type="InterPro" id="IPR019303">
    <property type="entry name" value="vWA_TerF_C"/>
</dbReference>
<dbReference type="Pfam" id="PF02342">
    <property type="entry name" value="TerD"/>
    <property type="match status" value="1"/>
</dbReference>
<dbReference type="SUPFAM" id="SSF53300">
    <property type="entry name" value="vWA-like"/>
    <property type="match status" value="1"/>
</dbReference>
<feature type="domain" description="VWFA" evidence="1">
    <location>
        <begin position="227"/>
        <end position="426"/>
    </location>
</feature>
<sequence>MKHFIRGEKVKLSDYTPDSRLEVTVQIASDFEIDITCFGLDTNKQLTDDRYMVFYNQLQSPHEEIRLISSGNGSGTFSIDLSKLPSSVQYLVFTATIDGAGTMGQIQDGAMTVQANGQLLLSYELRGADFKNEKAIIISELYYKSLWRVAAVGQGFDGGLAALLTSFGGEAGEEQSPAPPSPAPQPPVDKKVLLEKRLEKEAPKLLDLSKKAKISLEKVGLQHHQAKVALCLDISGSMSRLYSSGKIQDFAERILALGTRFDDDGSIDIFLFGRNAHNAGELTITNFEGFVNQLIKRYPLESSTYYAKAMKMIREHYFGSAEKRNQPLSQKTPVYVMFVTDGDTFDKDETTKHIKDSSYEPLFWQFMAIGESKKDAKKGLFKNFIQSNFAFLEQLDDLSGRYIDNADFFSVKDPADVSDDELYDLLMQEYPKWVKKARSKGMFN</sequence>
<proteinExistence type="predicted"/>
<dbReference type="PROSITE" id="PS50234">
    <property type="entry name" value="VWFA"/>
    <property type="match status" value="1"/>
</dbReference>
<keyword evidence="3" id="KW-1185">Reference proteome</keyword>
<dbReference type="Pfam" id="PF10138">
    <property type="entry name" value="vWA-TerF-like"/>
    <property type="match status" value="1"/>
</dbReference>
<dbReference type="CDD" id="cd06974">
    <property type="entry name" value="TerD_like"/>
    <property type="match status" value="1"/>
</dbReference>